<dbReference type="GO" id="GO:0006508">
    <property type="term" value="P:proteolysis"/>
    <property type="evidence" value="ECO:0007669"/>
    <property type="project" value="UniProtKB-KW"/>
</dbReference>
<keyword evidence="3" id="KW-0720">Serine protease</keyword>
<sequence length="217" mass="23527">GRFGGTSHSCPVVAGVAALVLSADQSLTYLEVFDILTATADEVGGYTYTNGWSEELGYGRVNACRSVLEAFSGIMSVTGPSIVCTSNSTFTLHNRPSGTTVNWTKSSNLSYVSGQGTDNYTVKAYSSASGTGWVQAAITVDCGNVTIRYNIDWVGKVLPLDIRLIDRTTGMPKYVFCLYQANPVQAKHDYGNPHIDDWDWYVSGGHITYDNPYEDNS</sequence>
<evidence type="ECO:0000313" key="6">
    <source>
        <dbReference type="EMBL" id="GAH15323.1"/>
    </source>
</evidence>
<evidence type="ECO:0000259" key="5">
    <source>
        <dbReference type="Pfam" id="PF19408"/>
    </source>
</evidence>
<evidence type="ECO:0000256" key="3">
    <source>
        <dbReference type="ARBA" id="ARBA00022825"/>
    </source>
</evidence>
<dbReference type="Pfam" id="PF19408">
    <property type="entry name" value="PKD_6"/>
    <property type="match status" value="1"/>
</dbReference>
<dbReference type="InterPro" id="IPR036852">
    <property type="entry name" value="Peptidase_S8/S53_dom_sf"/>
</dbReference>
<name>X1F3D9_9ZZZZ</name>
<feature type="domain" description="PKD-like" evidence="5">
    <location>
        <begin position="75"/>
        <end position="146"/>
    </location>
</feature>
<dbReference type="InterPro" id="IPR023828">
    <property type="entry name" value="Peptidase_S8_Ser-AS"/>
</dbReference>
<dbReference type="InterPro" id="IPR000209">
    <property type="entry name" value="Peptidase_S8/S53_dom"/>
</dbReference>
<accession>X1F3D9</accession>
<evidence type="ECO:0000256" key="1">
    <source>
        <dbReference type="ARBA" id="ARBA00022670"/>
    </source>
</evidence>
<dbReference type="AlphaFoldDB" id="X1F3D9"/>
<dbReference type="GO" id="GO:0004252">
    <property type="term" value="F:serine-type endopeptidase activity"/>
    <property type="evidence" value="ECO:0007669"/>
    <property type="project" value="InterPro"/>
</dbReference>
<dbReference type="PROSITE" id="PS51892">
    <property type="entry name" value="SUBTILASE"/>
    <property type="match status" value="1"/>
</dbReference>
<dbReference type="PROSITE" id="PS00138">
    <property type="entry name" value="SUBTILASE_SER"/>
    <property type="match status" value="1"/>
</dbReference>
<evidence type="ECO:0000256" key="2">
    <source>
        <dbReference type="ARBA" id="ARBA00022801"/>
    </source>
</evidence>
<gene>
    <name evidence="6" type="ORF">S01H4_58505</name>
</gene>
<feature type="domain" description="Peptidase S8/S53" evidence="4">
    <location>
        <begin position="2"/>
        <end position="59"/>
    </location>
</feature>
<comment type="caution">
    <text evidence="6">The sequence shown here is derived from an EMBL/GenBank/DDBJ whole genome shotgun (WGS) entry which is preliminary data.</text>
</comment>
<dbReference type="InterPro" id="IPR045829">
    <property type="entry name" value="PKD_6"/>
</dbReference>
<keyword evidence="1" id="KW-0645">Protease</keyword>
<reference evidence="6" key="1">
    <citation type="journal article" date="2014" name="Front. Microbiol.">
        <title>High frequency of phylogenetically diverse reductive dehalogenase-homologous genes in deep subseafloor sedimentary metagenomes.</title>
        <authorList>
            <person name="Kawai M."/>
            <person name="Futagami T."/>
            <person name="Toyoda A."/>
            <person name="Takaki Y."/>
            <person name="Nishi S."/>
            <person name="Hori S."/>
            <person name="Arai W."/>
            <person name="Tsubouchi T."/>
            <person name="Morono Y."/>
            <person name="Uchiyama I."/>
            <person name="Ito T."/>
            <person name="Fujiyama A."/>
            <person name="Inagaki F."/>
            <person name="Takami H."/>
        </authorList>
    </citation>
    <scope>NUCLEOTIDE SEQUENCE</scope>
    <source>
        <strain evidence="6">Expedition CK06-06</strain>
    </source>
</reference>
<dbReference type="EMBL" id="BART01034181">
    <property type="protein sequence ID" value="GAH15323.1"/>
    <property type="molecule type" value="Genomic_DNA"/>
</dbReference>
<evidence type="ECO:0000259" key="4">
    <source>
        <dbReference type="Pfam" id="PF00082"/>
    </source>
</evidence>
<feature type="non-terminal residue" evidence="6">
    <location>
        <position position="217"/>
    </location>
</feature>
<dbReference type="SUPFAM" id="SSF52743">
    <property type="entry name" value="Subtilisin-like"/>
    <property type="match status" value="1"/>
</dbReference>
<protein>
    <submittedName>
        <fullName evidence="6">Uncharacterized protein</fullName>
    </submittedName>
</protein>
<keyword evidence="2" id="KW-0378">Hydrolase</keyword>
<feature type="non-terminal residue" evidence="6">
    <location>
        <position position="1"/>
    </location>
</feature>
<proteinExistence type="predicted"/>
<dbReference type="Gene3D" id="3.40.50.200">
    <property type="entry name" value="Peptidase S8/S53 domain"/>
    <property type="match status" value="1"/>
</dbReference>
<dbReference type="Pfam" id="PF00082">
    <property type="entry name" value="Peptidase_S8"/>
    <property type="match status" value="1"/>
</dbReference>
<organism evidence="6">
    <name type="scientific">marine sediment metagenome</name>
    <dbReference type="NCBI Taxonomy" id="412755"/>
    <lineage>
        <taxon>unclassified sequences</taxon>
        <taxon>metagenomes</taxon>
        <taxon>ecological metagenomes</taxon>
    </lineage>
</organism>